<accession>A0A2P6NRJ2</accession>
<evidence type="ECO:0000313" key="1">
    <source>
        <dbReference type="EMBL" id="PRP86540.1"/>
    </source>
</evidence>
<proteinExistence type="predicted"/>
<dbReference type="Proteomes" id="UP000241769">
    <property type="component" value="Unassembled WGS sequence"/>
</dbReference>
<reference evidence="1 2" key="1">
    <citation type="journal article" date="2018" name="Genome Biol. Evol.">
        <title>Multiple Roots of Fruiting Body Formation in Amoebozoa.</title>
        <authorList>
            <person name="Hillmann F."/>
            <person name="Forbes G."/>
            <person name="Novohradska S."/>
            <person name="Ferling I."/>
            <person name="Riege K."/>
            <person name="Groth M."/>
            <person name="Westermann M."/>
            <person name="Marz M."/>
            <person name="Spaller T."/>
            <person name="Winckler T."/>
            <person name="Schaap P."/>
            <person name="Glockner G."/>
        </authorList>
    </citation>
    <scope>NUCLEOTIDE SEQUENCE [LARGE SCALE GENOMIC DNA]</scope>
    <source>
        <strain evidence="1 2">Jena</strain>
    </source>
</reference>
<gene>
    <name evidence="1" type="ORF">PROFUN_05178</name>
</gene>
<name>A0A2P6NRJ2_9EUKA</name>
<dbReference type="AlphaFoldDB" id="A0A2P6NRJ2"/>
<dbReference type="InParanoid" id="A0A2P6NRJ2"/>
<sequence length="87" mass="10095">MGQLHIHKHRGHKIQFQVDNSGKDNKNRWFFAYCAANTCQDSSYVKLATPVYHLIFNSHILMMGVRLTKKSEIQSHDAEKIDTTLYS</sequence>
<protein>
    <submittedName>
        <fullName evidence="1">Uncharacterized protein</fullName>
    </submittedName>
</protein>
<organism evidence="1 2">
    <name type="scientific">Planoprotostelium fungivorum</name>
    <dbReference type="NCBI Taxonomy" id="1890364"/>
    <lineage>
        <taxon>Eukaryota</taxon>
        <taxon>Amoebozoa</taxon>
        <taxon>Evosea</taxon>
        <taxon>Variosea</taxon>
        <taxon>Cavosteliida</taxon>
        <taxon>Cavosteliaceae</taxon>
        <taxon>Planoprotostelium</taxon>
    </lineage>
</organism>
<evidence type="ECO:0000313" key="2">
    <source>
        <dbReference type="Proteomes" id="UP000241769"/>
    </source>
</evidence>
<keyword evidence="2" id="KW-1185">Reference proteome</keyword>
<dbReference type="EMBL" id="MDYQ01000029">
    <property type="protein sequence ID" value="PRP86540.1"/>
    <property type="molecule type" value="Genomic_DNA"/>
</dbReference>
<comment type="caution">
    <text evidence="1">The sequence shown here is derived from an EMBL/GenBank/DDBJ whole genome shotgun (WGS) entry which is preliminary data.</text>
</comment>